<dbReference type="EMBL" id="JBHSQJ010000038">
    <property type="protein sequence ID" value="MFC5907658.1"/>
    <property type="molecule type" value="Genomic_DNA"/>
</dbReference>
<dbReference type="InterPro" id="IPR036249">
    <property type="entry name" value="Thioredoxin-like_sf"/>
</dbReference>
<dbReference type="PANTHER" id="PTHR45663">
    <property type="entry name" value="GEO12009P1"/>
    <property type="match status" value="1"/>
</dbReference>
<proteinExistence type="inferred from homology"/>
<dbReference type="Pfam" id="PF14561">
    <property type="entry name" value="TPR_20"/>
    <property type="match status" value="1"/>
</dbReference>
<protein>
    <submittedName>
        <fullName evidence="4">Tetratricopeptide repeat protein</fullName>
    </submittedName>
</protein>
<evidence type="ECO:0000256" key="1">
    <source>
        <dbReference type="ARBA" id="ARBA00008987"/>
    </source>
</evidence>
<dbReference type="Gene3D" id="1.25.40.10">
    <property type="entry name" value="Tetratricopeptide repeat domain"/>
    <property type="match status" value="1"/>
</dbReference>
<dbReference type="InterPro" id="IPR013766">
    <property type="entry name" value="Thioredoxin_domain"/>
</dbReference>
<dbReference type="RefSeq" id="WP_380582302.1">
    <property type="nucleotide sequence ID" value="NZ_JBHSQJ010000038.1"/>
</dbReference>
<evidence type="ECO:0000313" key="4">
    <source>
        <dbReference type="EMBL" id="MFC5907658.1"/>
    </source>
</evidence>
<comment type="similarity">
    <text evidence="1">Belongs to the thioredoxin family.</text>
</comment>
<reference evidence="5" key="1">
    <citation type="journal article" date="2019" name="Int. J. Syst. Evol. Microbiol.">
        <title>The Global Catalogue of Microorganisms (GCM) 10K type strain sequencing project: providing services to taxonomists for standard genome sequencing and annotation.</title>
        <authorList>
            <consortium name="The Broad Institute Genomics Platform"/>
            <consortium name="The Broad Institute Genome Sequencing Center for Infectious Disease"/>
            <person name="Wu L."/>
            <person name="Ma J."/>
        </authorList>
    </citation>
    <scope>NUCLEOTIDE SEQUENCE [LARGE SCALE GENOMIC DNA]</scope>
    <source>
        <strain evidence="5">JCM 4816</strain>
    </source>
</reference>
<name>A0ABW1G0K6_9ACTN</name>
<dbReference type="Proteomes" id="UP001596174">
    <property type="component" value="Unassembled WGS sequence"/>
</dbReference>
<dbReference type="PANTHER" id="PTHR45663:SF11">
    <property type="entry name" value="GEO12009P1"/>
    <property type="match status" value="1"/>
</dbReference>
<feature type="domain" description="Thioredoxin" evidence="3">
    <location>
        <begin position="33"/>
        <end position="156"/>
    </location>
</feature>
<dbReference type="CDD" id="cd02956">
    <property type="entry name" value="ybbN"/>
    <property type="match status" value="1"/>
</dbReference>
<dbReference type="SUPFAM" id="SSF52833">
    <property type="entry name" value="Thioredoxin-like"/>
    <property type="match status" value="1"/>
</dbReference>
<accession>A0ABW1G0K6</accession>
<sequence length="321" mass="33828">MQPRNNMSLRGAVDLAAVKAAAIAAAKAEQTRAARARQAEAGEAPAEPLVFDVTEADFESVVVPLSAEVPVVLLFWAEGYAPAEQQAEVLSKLATEEDGRFVLAKVDVRDAQQLAAQLQIRDLPTVLAVVAGQLVPLFEGPVGEEDCRRLLDQLIQVAEQRFGIVGQTGVRSAAGAVATAPEPPADPALTAAHEALDQGDLGGAIQAYKNVLASDPANLEAKLGLAQAELLQRTKGVDPRQAREAAAQRPKDVDAQITAADLDLLGGHVEDAFARLVDTVGATAGEDRDKARLHLLSLFEVIGAEDPRVVKARGALARKLF</sequence>
<dbReference type="Pfam" id="PF14559">
    <property type="entry name" value="TPR_19"/>
    <property type="match status" value="1"/>
</dbReference>
<keyword evidence="2" id="KW-0676">Redox-active center</keyword>
<comment type="caution">
    <text evidence="4">The sequence shown here is derived from an EMBL/GenBank/DDBJ whole genome shotgun (WGS) entry which is preliminary data.</text>
</comment>
<evidence type="ECO:0000313" key="5">
    <source>
        <dbReference type="Proteomes" id="UP001596174"/>
    </source>
</evidence>
<evidence type="ECO:0000256" key="2">
    <source>
        <dbReference type="ARBA" id="ARBA00023284"/>
    </source>
</evidence>
<dbReference type="SUPFAM" id="SSF48452">
    <property type="entry name" value="TPR-like"/>
    <property type="match status" value="1"/>
</dbReference>
<gene>
    <name evidence="4" type="ORF">ACFP3V_10540</name>
</gene>
<keyword evidence="5" id="KW-1185">Reference proteome</keyword>
<dbReference type="Pfam" id="PF00085">
    <property type="entry name" value="Thioredoxin"/>
    <property type="match status" value="1"/>
</dbReference>
<dbReference type="PROSITE" id="PS51352">
    <property type="entry name" value="THIOREDOXIN_2"/>
    <property type="match status" value="1"/>
</dbReference>
<organism evidence="4 5">
    <name type="scientific">Streptacidiphilus monticola</name>
    <dbReference type="NCBI Taxonomy" id="2161674"/>
    <lineage>
        <taxon>Bacteria</taxon>
        <taxon>Bacillati</taxon>
        <taxon>Actinomycetota</taxon>
        <taxon>Actinomycetes</taxon>
        <taxon>Kitasatosporales</taxon>
        <taxon>Streptomycetaceae</taxon>
        <taxon>Streptacidiphilus</taxon>
    </lineage>
</organism>
<evidence type="ECO:0000259" key="3">
    <source>
        <dbReference type="PROSITE" id="PS51352"/>
    </source>
</evidence>
<dbReference type="InterPro" id="IPR011990">
    <property type="entry name" value="TPR-like_helical_dom_sf"/>
</dbReference>
<dbReference type="Gene3D" id="3.40.30.10">
    <property type="entry name" value="Glutaredoxin"/>
    <property type="match status" value="1"/>
</dbReference>